<dbReference type="STRING" id="1353158.SAMN04488587_1069"/>
<protein>
    <submittedName>
        <fullName evidence="2">Uncharacterized protein</fullName>
    </submittedName>
</protein>
<dbReference type="AlphaFoldDB" id="A0A1H9ZES5"/>
<sequence length="430" mass="46970">MKELKISISDELYEELSTVPDKDSFLIELLENKLKISGEDNAGSVEDAEEPCFEEPQDIAGITDDVPDGGNDIDDQATEVTGAEDAGEEIPEEAYFELEDVFEEEDIIADDEENELTLCCNCSLVGPDDLEDCKGPVLDVDFADPGEESSKSVSELIPSTEKENNSSIEKMACFESIIVDLIDRICELEGQIIDMSTNVQFLKERSILSDIGGNKAESDPVFPARSGSIVAEIHEEAVPYATLSFPELKIPPELLSDVEVPVAEIEHDDVMETPMESRSPNVPEAAVKEASFSEPFKPVLFDTDTSSLTSSQTPTAIPVQQIPSLQDSEIATDNMKNDGLEQHPSQAAKPDAPVPAVNAPVADKLESCIFAYLSSGSEVKKDVIKSLLSKRYLDNEVESKIDQLLSAGKISNIVKDDRVYLMRLPEKESA</sequence>
<accession>A0A1H9ZES5</accession>
<evidence type="ECO:0000313" key="2">
    <source>
        <dbReference type="EMBL" id="SES80086.1"/>
    </source>
</evidence>
<name>A0A1H9ZES5_9EURY</name>
<evidence type="ECO:0000313" key="3">
    <source>
        <dbReference type="Proteomes" id="UP000243338"/>
    </source>
</evidence>
<keyword evidence="3" id="KW-1185">Reference proteome</keyword>
<evidence type="ECO:0000256" key="1">
    <source>
        <dbReference type="SAM" id="MobiDB-lite"/>
    </source>
</evidence>
<reference evidence="3" key="1">
    <citation type="submission" date="2016-10" db="EMBL/GenBank/DDBJ databases">
        <authorList>
            <person name="Varghese N."/>
            <person name="Submissions S."/>
        </authorList>
    </citation>
    <scope>NUCLEOTIDE SEQUENCE [LARGE SCALE GENOMIC DNA]</scope>
    <source>
        <strain evidence="3">SLH 33</strain>
    </source>
</reference>
<dbReference type="OrthoDB" id="121635at2157"/>
<feature type="compositionally biased region" description="Acidic residues" evidence="1">
    <location>
        <begin position="65"/>
        <end position="76"/>
    </location>
</feature>
<proteinExistence type="predicted"/>
<feature type="region of interest" description="Disordered" evidence="1">
    <location>
        <begin position="335"/>
        <end position="354"/>
    </location>
</feature>
<dbReference type="Proteomes" id="UP000243338">
    <property type="component" value="Unassembled WGS sequence"/>
</dbReference>
<feature type="compositionally biased region" description="Acidic residues" evidence="1">
    <location>
        <begin position="46"/>
        <end position="57"/>
    </location>
</feature>
<dbReference type="EMBL" id="FOHQ01000002">
    <property type="protein sequence ID" value="SES80086.1"/>
    <property type="molecule type" value="Genomic_DNA"/>
</dbReference>
<organism evidence="2 3">
    <name type="scientific">Methanococcoides vulcani</name>
    <dbReference type="NCBI Taxonomy" id="1353158"/>
    <lineage>
        <taxon>Archaea</taxon>
        <taxon>Methanobacteriati</taxon>
        <taxon>Methanobacteriota</taxon>
        <taxon>Stenosarchaea group</taxon>
        <taxon>Methanomicrobia</taxon>
        <taxon>Methanosarcinales</taxon>
        <taxon>Methanosarcinaceae</taxon>
        <taxon>Methanococcoides</taxon>
    </lineage>
</organism>
<feature type="region of interest" description="Disordered" evidence="1">
    <location>
        <begin position="41"/>
        <end position="76"/>
    </location>
</feature>
<dbReference type="RefSeq" id="WP_091689582.1">
    <property type="nucleotide sequence ID" value="NZ_CAAGSJ010000001.1"/>
</dbReference>
<gene>
    <name evidence="2" type="ORF">SAMN04488587_1069</name>
</gene>